<keyword evidence="4 7" id="KW-0812">Transmembrane</keyword>
<evidence type="ECO:0000259" key="8">
    <source>
        <dbReference type="PROSITE" id="PS50928"/>
    </source>
</evidence>
<dbReference type="Proteomes" id="UP001469365">
    <property type="component" value="Unassembled WGS sequence"/>
</dbReference>
<dbReference type="Gene3D" id="1.10.3720.10">
    <property type="entry name" value="MetI-like"/>
    <property type="match status" value="1"/>
</dbReference>
<evidence type="ECO:0000256" key="6">
    <source>
        <dbReference type="ARBA" id="ARBA00023136"/>
    </source>
</evidence>
<dbReference type="EMBL" id="JBBPCC010000003">
    <property type="protein sequence ID" value="MEK8127697.1"/>
    <property type="molecule type" value="Genomic_DNA"/>
</dbReference>
<dbReference type="CDD" id="cd06261">
    <property type="entry name" value="TM_PBP2"/>
    <property type="match status" value="1"/>
</dbReference>
<dbReference type="Pfam" id="PF00528">
    <property type="entry name" value="BPD_transp_1"/>
    <property type="match status" value="1"/>
</dbReference>
<dbReference type="SUPFAM" id="SSF161098">
    <property type="entry name" value="MetI-like"/>
    <property type="match status" value="1"/>
</dbReference>
<dbReference type="InterPro" id="IPR051393">
    <property type="entry name" value="ABC_transporter_permease"/>
</dbReference>
<feature type="transmembrane region" description="Helical" evidence="7">
    <location>
        <begin position="284"/>
        <end position="306"/>
    </location>
</feature>
<dbReference type="InterPro" id="IPR000515">
    <property type="entry name" value="MetI-like"/>
</dbReference>
<name>A0ABU9DFP2_9BACL</name>
<feature type="transmembrane region" description="Helical" evidence="7">
    <location>
        <begin position="122"/>
        <end position="143"/>
    </location>
</feature>
<evidence type="ECO:0000256" key="2">
    <source>
        <dbReference type="ARBA" id="ARBA00022448"/>
    </source>
</evidence>
<feature type="domain" description="ABC transmembrane type-1" evidence="8">
    <location>
        <begin position="85"/>
        <end position="305"/>
    </location>
</feature>
<evidence type="ECO:0000313" key="10">
    <source>
        <dbReference type="Proteomes" id="UP001469365"/>
    </source>
</evidence>
<keyword evidence="2 7" id="KW-0813">Transport</keyword>
<comment type="caution">
    <text evidence="9">The sequence shown here is derived from an EMBL/GenBank/DDBJ whole genome shotgun (WGS) entry which is preliminary data.</text>
</comment>
<keyword evidence="6 7" id="KW-0472">Membrane</keyword>
<accession>A0ABU9DFP2</accession>
<keyword evidence="5 7" id="KW-1133">Transmembrane helix</keyword>
<reference evidence="9 10" key="1">
    <citation type="submission" date="2024-04" db="EMBL/GenBank/DDBJ databases">
        <title>draft genome sequnece of Paenibacillus filicis.</title>
        <authorList>
            <person name="Kim D.-U."/>
        </authorList>
    </citation>
    <scope>NUCLEOTIDE SEQUENCE [LARGE SCALE GENOMIC DNA]</scope>
    <source>
        <strain evidence="9 10">KACC14197</strain>
    </source>
</reference>
<feature type="transmembrane region" description="Helical" evidence="7">
    <location>
        <begin position="175"/>
        <end position="198"/>
    </location>
</feature>
<dbReference type="PANTHER" id="PTHR30193:SF37">
    <property type="entry name" value="INNER MEMBRANE ABC TRANSPORTER PERMEASE PROTEIN YCJO"/>
    <property type="match status" value="1"/>
</dbReference>
<evidence type="ECO:0000256" key="7">
    <source>
        <dbReference type="RuleBase" id="RU363032"/>
    </source>
</evidence>
<comment type="similarity">
    <text evidence="7">Belongs to the binding-protein-dependent transport system permease family.</text>
</comment>
<evidence type="ECO:0000313" key="9">
    <source>
        <dbReference type="EMBL" id="MEK8127697.1"/>
    </source>
</evidence>
<keyword evidence="10" id="KW-1185">Reference proteome</keyword>
<sequence length="312" mass="35416">MKTAVLKHRLRNPSRTGRWLGKDSTQAYLMLSPMLIGFTLFTIYPMIWLITWAWFDYDGITAAKFIGLDNFVRAFTRDADYWRALLNTFTIVAVKLLFVFPLALFLAVLLNADTKLNAMFRTVFFMPAIISTAVIGLVFYLMFEPFQGIVNRMLQDAGLISQSIEWFGSKGLANAVIISASIWQNFGINMVFFLMGLQTISKELYECAEIDGVTRWQKFYYITLPMLSPIMKILIMLALVSSMKMADLVLVLTNGQPGGRTEVVMTYVFKYFFSYGAADSTNQFGYASSLAVITAIILAIITGFYYRMTKNM</sequence>
<evidence type="ECO:0000256" key="1">
    <source>
        <dbReference type="ARBA" id="ARBA00004651"/>
    </source>
</evidence>
<comment type="subcellular location">
    <subcellularLocation>
        <location evidence="1 7">Cell membrane</location>
        <topology evidence="1 7">Multi-pass membrane protein</topology>
    </subcellularLocation>
</comment>
<dbReference type="PANTHER" id="PTHR30193">
    <property type="entry name" value="ABC TRANSPORTER PERMEASE PROTEIN"/>
    <property type="match status" value="1"/>
</dbReference>
<keyword evidence="3" id="KW-1003">Cell membrane</keyword>
<dbReference type="RefSeq" id="WP_341414750.1">
    <property type="nucleotide sequence ID" value="NZ_JBBPCC010000003.1"/>
</dbReference>
<protein>
    <submittedName>
        <fullName evidence="9">Sugar ABC transporter permease</fullName>
    </submittedName>
</protein>
<feature type="transmembrane region" description="Helical" evidence="7">
    <location>
        <begin position="219"/>
        <end position="240"/>
    </location>
</feature>
<proteinExistence type="inferred from homology"/>
<organism evidence="9 10">
    <name type="scientific">Paenibacillus filicis</name>
    <dbReference type="NCBI Taxonomy" id="669464"/>
    <lineage>
        <taxon>Bacteria</taxon>
        <taxon>Bacillati</taxon>
        <taxon>Bacillota</taxon>
        <taxon>Bacilli</taxon>
        <taxon>Bacillales</taxon>
        <taxon>Paenibacillaceae</taxon>
        <taxon>Paenibacillus</taxon>
    </lineage>
</organism>
<gene>
    <name evidence="9" type="ORF">WMW72_07170</name>
</gene>
<evidence type="ECO:0000256" key="4">
    <source>
        <dbReference type="ARBA" id="ARBA00022692"/>
    </source>
</evidence>
<feature type="transmembrane region" description="Helical" evidence="7">
    <location>
        <begin position="28"/>
        <end position="55"/>
    </location>
</feature>
<feature type="transmembrane region" description="Helical" evidence="7">
    <location>
        <begin position="84"/>
        <end position="110"/>
    </location>
</feature>
<dbReference type="InterPro" id="IPR035906">
    <property type="entry name" value="MetI-like_sf"/>
</dbReference>
<evidence type="ECO:0000256" key="5">
    <source>
        <dbReference type="ARBA" id="ARBA00022989"/>
    </source>
</evidence>
<evidence type="ECO:0000256" key="3">
    <source>
        <dbReference type="ARBA" id="ARBA00022475"/>
    </source>
</evidence>
<dbReference type="PROSITE" id="PS50928">
    <property type="entry name" value="ABC_TM1"/>
    <property type="match status" value="1"/>
</dbReference>